<keyword evidence="1" id="KW-0812">Transmembrane</keyword>
<gene>
    <name evidence="3" type="ORF">T05_1129</name>
    <name evidence="2" type="ORF">T05_3437</name>
</gene>
<organism evidence="2 4">
    <name type="scientific">Trichinella murrelli</name>
    <dbReference type="NCBI Taxonomy" id="144512"/>
    <lineage>
        <taxon>Eukaryota</taxon>
        <taxon>Metazoa</taxon>
        <taxon>Ecdysozoa</taxon>
        <taxon>Nematoda</taxon>
        <taxon>Enoplea</taxon>
        <taxon>Dorylaimia</taxon>
        <taxon>Trichinellida</taxon>
        <taxon>Trichinellidae</taxon>
        <taxon>Trichinella</taxon>
    </lineage>
</organism>
<sequence length="115" mass="13390">MSLKSSCSIRREAYHGVVVNSGQLSKYEYTESMQWKLQWIIKYIIFFIATTHSSWLAIVVVVHVNFQSTSMQDYEQGLKYTKCTLCVGLIIYVTDGQLIRLSRRVKNINDDDEEE</sequence>
<dbReference type="EMBL" id="JYDJ01000070">
    <property type="protein sequence ID" value="KRX45747.1"/>
    <property type="molecule type" value="Genomic_DNA"/>
</dbReference>
<feature type="transmembrane region" description="Helical" evidence="1">
    <location>
        <begin position="43"/>
        <end position="66"/>
    </location>
</feature>
<accession>A0A0V0U4V4</accession>
<comment type="caution">
    <text evidence="2">The sequence shown here is derived from an EMBL/GenBank/DDBJ whole genome shotgun (WGS) entry which is preliminary data.</text>
</comment>
<proteinExistence type="predicted"/>
<keyword evidence="1" id="KW-1133">Transmembrane helix</keyword>
<evidence type="ECO:0000313" key="4">
    <source>
        <dbReference type="Proteomes" id="UP000055048"/>
    </source>
</evidence>
<evidence type="ECO:0008006" key="5">
    <source>
        <dbReference type="Google" id="ProtNLM"/>
    </source>
</evidence>
<dbReference type="EMBL" id="JYDJ01000070">
    <property type="protein sequence ID" value="KRX45764.1"/>
    <property type="molecule type" value="Genomic_DNA"/>
</dbReference>
<evidence type="ECO:0000313" key="3">
    <source>
        <dbReference type="EMBL" id="KRX45764.1"/>
    </source>
</evidence>
<keyword evidence="4" id="KW-1185">Reference proteome</keyword>
<reference evidence="2 4" key="1">
    <citation type="submission" date="2015-01" db="EMBL/GenBank/DDBJ databases">
        <title>Evolution of Trichinella species and genotypes.</title>
        <authorList>
            <person name="Korhonen P.K."/>
            <person name="Edoardo P."/>
            <person name="Giuseppe L.R."/>
            <person name="Gasser R.B."/>
        </authorList>
    </citation>
    <scope>NUCLEOTIDE SEQUENCE [LARGE SCALE GENOMIC DNA]</scope>
    <source>
        <strain evidence="2">ISS417</strain>
    </source>
</reference>
<name>A0A0V0U4V4_9BILA</name>
<evidence type="ECO:0000256" key="1">
    <source>
        <dbReference type="SAM" id="Phobius"/>
    </source>
</evidence>
<dbReference type="AlphaFoldDB" id="A0A0V0U4V4"/>
<keyword evidence="1" id="KW-0472">Membrane</keyword>
<protein>
    <recommendedName>
        <fullName evidence="5">Transmembrane protein</fullName>
    </recommendedName>
</protein>
<evidence type="ECO:0000313" key="2">
    <source>
        <dbReference type="EMBL" id="KRX45747.1"/>
    </source>
</evidence>
<dbReference type="Proteomes" id="UP000055048">
    <property type="component" value="Unassembled WGS sequence"/>
</dbReference>